<accession>A0A2R6Y351</accession>
<dbReference type="AlphaFoldDB" id="A0A2R6Y351"/>
<evidence type="ECO:0000313" key="2">
    <source>
        <dbReference type="EMBL" id="PTQ57083.1"/>
    </source>
</evidence>
<sequence length="48" mass="5603">MLEHPYASFACVYVYVFYTPYAYSVQSCATLHLAILHLLYIDQRVEEA</sequence>
<keyword evidence="1" id="KW-1133">Transmembrane helix</keyword>
<evidence type="ECO:0000313" key="3">
    <source>
        <dbReference type="Proteomes" id="UP000244338"/>
    </source>
</evidence>
<feature type="transmembrane region" description="Helical" evidence="1">
    <location>
        <begin position="20"/>
        <end position="41"/>
    </location>
</feature>
<comment type="caution">
    <text evidence="2">The sequence shown here is derived from an EMBL/GenBank/DDBJ whole genome shotgun (WGS) entry which is preliminary data.</text>
</comment>
<protein>
    <submittedName>
        <fullName evidence="2">Uncharacterized protein</fullName>
    </submittedName>
</protein>
<reference evidence="3" key="1">
    <citation type="journal article" date="2018" name="Sci. Rep.">
        <title>Lignite coal burning seam in the remote Altai Mountains harbors a hydrogen-driven thermophilic microbial community.</title>
        <authorList>
            <person name="Kadnikov V.V."/>
            <person name="Mardanov A.V."/>
            <person name="Ivasenko D.A."/>
            <person name="Antsiferov D.V."/>
            <person name="Beletsky A.V."/>
            <person name="Karnachuk O.V."/>
            <person name="Ravin N.V."/>
        </authorList>
    </citation>
    <scope>NUCLEOTIDE SEQUENCE [LARGE SCALE GENOMIC DNA]</scope>
</reference>
<dbReference type="EMBL" id="PEBX01000013">
    <property type="protein sequence ID" value="PTQ57083.1"/>
    <property type="molecule type" value="Genomic_DNA"/>
</dbReference>
<organism evidence="2 3">
    <name type="scientific">Candidatus Carbonibacillus altaicus</name>
    <dbReference type="NCBI Taxonomy" id="2163959"/>
    <lineage>
        <taxon>Bacteria</taxon>
        <taxon>Bacillati</taxon>
        <taxon>Bacillota</taxon>
        <taxon>Bacilli</taxon>
        <taxon>Bacillales</taxon>
        <taxon>Candidatus Carbonibacillus</taxon>
    </lineage>
</organism>
<gene>
    <name evidence="2" type="ORF">BSOLF_2234</name>
</gene>
<keyword evidence="1" id="KW-0472">Membrane</keyword>
<name>A0A2R6Y351_9BACL</name>
<proteinExistence type="predicted"/>
<evidence type="ECO:0000256" key="1">
    <source>
        <dbReference type="SAM" id="Phobius"/>
    </source>
</evidence>
<dbReference type="Proteomes" id="UP000244338">
    <property type="component" value="Unassembled WGS sequence"/>
</dbReference>
<keyword evidence="1" id="KW-0812">Transmembrane</keyword>